<dbReference type="EMBL" id="JBDFQZ010000007">
    <property type="protein sequence ID" value="KAK9705104.1"/>
    <property type="molecule type" value="Genomic_DNA"/>
</dbReference>
<dbReference type="AlphaFoldDB" id="A0AAW1JLD8"/>
<accession>A0AAW1JLD8</accession>
<protein>
    <recommendedName>
        <fullName evidence="3">Reverse transcriptase domain-containing protein</fullName>
    </recommendedName>
</protein>
<evidence type="ECO:0008006" key="3">
    <source>
        <dbReference type="Google" id="ProtNLM"/>
    </source>
</evidence>
<evidence type="ECO:0000313" key="2">
    <source>
        <dbReference type="Proteomes" id="UP001443914"/>
    </source>
</evidence>
<gene>
    <name evidence="1" type="ORF">RND81_07G034100</name>
</gene>
<dbReference type="Proteomes" id="UP001443914">
    <property type="component" value="Unassembled WGS sequence"/>
</dbReference>
<sequence>MMFADNIVLIDETKEGVERKLKLWRHTLEIRGFRLSRSKTEYLRCLLSNAAGSRSTKVGSIIFDGNVVEGSTFFRYLRSIIQKDGELDGDVAHKIKAGWLKWKSVTEFFCGKDMRNRLKGKFYRTAIRPVLLYGSECWAVKHCHIQKMSVAGMRMLRWMCGHTRKYRLRNEFIREKVKVAPIEDKMMENRLKLFGHVRRRPMDAPVRRLETWGTEKVARGKGRPKLTWLRVIEHDMRLLGLNEEMVTERAQWREMIHVDF</sequence>
<evidence type="ECO:0000313" key="1">
    <source>
        <dbReference type="EMBL" id="KAK9705104.1"/>
    </source>
</evidence>
<dbReference type="PANTHER" id="PTHR46238">
    <property type="entry name" value="REVERSE TRANSCRIPTASE DOMAIN-CONTAINING PROTEIN"/>
    <property type="match status" value="1"/>
</dbReference>
<proteinExistence type="predicted"/>
<dbReference type="PANTHER" id="PTHR46238:SF11">
    <property type="entry name" value="AGAMOUS-LIKE MADS-BOX PROTEIN AGL16"/>
    <property type="match status" value="1"/>
</dbReference>
<name>A0AAW1JLD8_SAPOF</name>
<reference evidence="1" key="1">
    <citation type="submission" date="2024-03" db="EMBL/GenBank/DDBJ databases">
        <title>WGS assembly of Saponaria officinalis var. Norfolk2.</title>
        <authorList>
            <person name="Jenkins J."/>
            <person name="Shu S."/>
            <person name="Grimwood J."/>
            <person name="Barry K."/>
            <person name="Goodstein D."/>
            <person name="Schmutz J."/>
            <person name="Leebens-Mack J."/>
            <person name="Osbourn A."/>
        </authorList>
    </citation>
    <scope>NUCLEOTIDE SEQUENCE [LARGE SCALE GENOMIC DNA]</scope>
    <source>
        <strain evidence="1">JIC</strain>
    </source>
</reference>
<keyword evidence="2" id="KW-1185">Reference proteome</keyword>
<comment type="caution">
    <text evidence="1">The sequence shown here is derived from an EMBL/GenBank/DDBJ whole genome shotgun (WGS) entry which is preliminary data.</text>
</comment>
<organism evidence="1 2">
    <name type="scientific">Saponaria officinalis</name>
    <name type="common">Common soapwort</name>
    <name type="synonym">Lychnis saponaria</name>
    <dbReference type="NCBI Taxonomy" id="3572"/>
    <lineage>
        <taxon>Eukaryota</taxon>
        <taxon>Viridiplantae</taxon>
        <taxon>Streptophyta</taxon>
        <taxon>Embryophyta</taxon>
        <taxon>Tracheophyta</taxon>
        <taxon>Spermatophyta</taxon>
        <taxon>Magnoliopsida</taxon>
        <taxon>eudicotyledons</taxon>
        <taxon>Gunneridae</taxon>
        <taxon>Pentapetalae</taxon>
        <taxon>Caryophyllales</taxon>
        <taxon>Caryophyllaceae</taxon>
        <taxon>Caryophylleae</taxon>
        <taxon>Saponaria</taxon>
    </lineage>
</organism>